<dbReference type="Pfam" id="PF13193">
    <property type="entry name" value="AMP-binding_C"/>
    <property type="match status" value="1"/>
</dbReference>
<dbReference type="Proteomes" id="UP000028488">
    <property type="component" value="Chromosome"/>
</dbReference>
<evidence type="ECO:0000259" key="3">
    <source>
        <dbReference type="Pfam" id="PF13193"/>
    </source>
</evidence>
<dbReference type="PROSITE" id="PS00455">
    <property type="entry name" value="AMP_BINDING"/>
    <property type="match status" value="1"/>
</dbReference>
<dbReference type="PANTHER" id="PTHR43767">
    <property type="entry name" value="LONG-CHAIN-FATTY-ACID--COA LIGASE"/>
    <property type="match status" value="1"/>
</dbReference>
<dbReference type="InterPro" id="IPR050237">
    <property type="entry name" value="ATP-dep_AMP-bd_enzyme"/>
</dbReference>
<dbReference type="GO" id="GO:0016878">
    <property type="term" value="F:acid-thiol ligase activity"/>
    <property type="evidence" value="ECO:0007669"/>
    <property type="project" value="UniProtKB-ARBA"/>
</dbReference>
<evidence type="ECO:0000313" key="5">
    <source>
        <dbReference type="Proteomes" id="UP000028488"/>
    </source>
</evidence>
<gene>
    <name evidence="4" type="ORF">EP51_26175</name>
</gene>
<dbReference type="InterPro" id="IPR020845">
    <property type="entry name" value="AMP-binding_CS"/>
</dbReference>
<dbReference type="eggNOG" id="COG0318">
    <property type="taxonomic scope" value="Bacteria"/>
</dbReference>
<name>A0A076ERV2_RHOOP</name>
<evidence type="ECO:0000259" key="2">
    <source>
        <dbReference type="Pfam" id="PF00501"/>
    </source>
</evidence>
<accession>A0A076ERV2</accession>
<proteinExistence type="predicted"/>
<protein>
    <submittedName>
        <fullName evidence="4">Acid--CoA ligase</fullName>
    </submittedName>
</protein>
<dbReference type="Pfam" id="PF00501">
    <property type="entry name" value="AMP-binding"/>
    <property type="match status" value="1"/>
</dbReference>
<feature type="region of interest" description="Disordered" evidence="1">
    <location>
        <begin position="333"/>
        <end position="378"/>
    </location>
</feature>
<dbReference type="Gene3D" id="3.30.300.30">
    <property type="match status" value="1"/>
</dbReference>
<dbReference type="SUPFAM" id="SSF56801">
    <property type="entry name" value="Acetyl-CoA synthetase-like"/>
    <property type="match status" value="1"/>
</dbReference>
<dbReference type="InterPro" id="IPR045851">
    <property type="entry name" value="AMP-bd_C_sf"/>
</dbReference>
<dbReference type="InterPro" id="IPR000873">
    <property type="entry name" value="AMP-dep_synth/lig_dom"/>
</dbReference>
<reference evidence="4 5" key="1">
    <citation type="submission" date="2014-07" db="EMBL/GenBank/DDBJ databases">
        <title>Genome Sequence of Rhodococcus opacus Strain R7, a Biodegrader of Mono- and Polycyclic Aromatic Hydrocarbons.</title>
        <authorList>
            <person name="Di Gennaro P."/>
            <person name="Zampolli J."/>
            <person name="Presti I."/>
            <person name="Cappelletti M."/>
            <person name="D'Ursi P."/>
            <person name="Orro A."/>
            <person name="Mezzelani A."/>
            <person name="Milanesi L."/>
        </authorList>
    </citation>
    <scope>NUCLEOTIDE SEQUENCE [LARGE SCALE GENOMIC DNA]</scope>
    <source>
        <strain evidence="4 5">R7</strain>
    </source>
</reference>
<sequence>MITATHTDSARRDRYLTSGEWTHSTIDSALAEYAHHHPDRLAVVDGDRQVNYAELDAMIRQLAGVLLERGIRPGDSVVWQLPNWLEAIVVHHGALRIGAVSTPIIPIYRHREVQFILKQSRARIAFAPGMFRTFDHRGMFDELAPTLPDLEHVITVRGSANEFDHLLSGATPLDNPVEQASTDIALLLYTSGTTSDPKGALHTHESLDYENRSIIELFDLTGEDIVYMPSPVGHITGILYGLQLPFMLGSHVVFQDIWDPGAGLELLQRRRCTFVIGATPFLHGLVHHPDRAEYDITLRVFGCGGADVPPELIRQAEEQLGCTATRIYGSTEFPTLSGGNASDPLDKRATTDGRPIGSAEARTVDEHDTPVPPGAVGDLQVRGPDLFTGYLDSTLNADAFTSDGWFRTGDLAVIDEDGYIQITGRRKDIIVRGGENISAKEIEDLLFEYPGIADIAVIGMPDPIMVERICAYVVPSDQAHPPALDELTSFLREHRMATQKLPERLEVVEQLPRTATGKIQKFVLRDRIRDALISDNAV</sequence>
<evidence type="ECO:0000313" key="4">
    <source>
        <dbReference type="EMBL" id="AII07937.1"/>
    </source>
</evidence>
<dbReference type="RefSeq" id="WP_128640810.1">
    <property type="nucleotide sequence ID" value="NZ_CP008947.1"/>
</dbReference>
<evidence type="ECO:0000256" key="1">
    <source>
        <dbReference type="SAM" id="MobiDB-lite"/>
    </source>
</evidence>
<keyword evidence="4" id="KW-0436">Ligase</keyword>
<feature type="domain" description="AMP-binding enzyme C-terminal" evidence="3">
    <location>
        <begin position="441"/>
        <end position="518"/>
    </location>
</feature>
<dbReference type="Gene3D" id="3.40.50.12780">
    <property type="entry name" value="N-terminal domain of ligase-like"/>
    <property type="match status" value="1"/>
</dbReference>
<feature type="domain" description="AMP-dependent synthetase/ligase" evidence="2">
    <location>
        <begin position="31"/>
        <end position="391"/>
    </location>
</feature>
<dbReference type="AlphaFoldDB" id="A0A076ERV2"/>
<organism evidence="4 5">
    <name type="scientific">Rhodococcus opacus</name>
    <name type="common">Nocardia opaca</name>
    <dbReference type="NCBI Taxonomy" id="37919"/>
    <lineage>
        <taxon>Bacteria</taxon>
        <taxon>Bacillati</taxon>
        <taxon>Actinomycetota</taxon>
        <taxon>Actinomycetes</taxon>
        <taxon>Mycobacteriales</taxon>
        <taxon>Nocardiaceae</taxon>
        <taxon>Rhodococcus</taxon>
    </lineage>
</organism>
<dbReference type="InterPro" id="IPR025110">
    <property type="entry name" value="AMP-bd_C"/>
</dbReference>
<dbReference type="InterPro" id="IPR042099">
    <property type="entry name" value="ANL_N_sf"/>
</dbReference>
<dbReference type="EMBL" id="CP008947">
    <property type="protein sequence ID" value="AII07937.1"/>
    <property type="molecule type" value="Genomic_DNA"/>
</dbReference>
<dbReference type="PANTHER" id="PTHR43767:SF1">
    <property type="entry name" value="NONRIBOSOMAL PEPTIDE SYNTHASE PES1 (EUROFUNG)-RELATED"/>
    <property type="match status" value="1"/>
</dbReference>